<dbReference type="InterPro" id="IPR001173">
    <property type="entry name" value="Glyco_trans_2-like"/>
</dbReference>
<evidence type="ECO:0000256" key="1">
    <source>
        <dbReference type="ARBA" id="ARBA00006739"/>
    </source>
</evidence>
<sequence length="344" mass="37316">MLTSSVVVPILNAARTLPACLRALDNLRPSPGEVVLIDNGSTDESLLLAKTYEGESHPFRVQLLSAAPHSASIARNTGIKAASGDIILFTDADCSPAPDWLGRLLESFDDPKIGAVAGRVSGDPGSTLPELFSMLYTLRLPKEASLHDHWTPLQGGYPTANLAVRRTVLERLQGFDESVAIYGEDYDLCARLYAAGWRLLYRPEAQVIHHHRTTWRAILRQAYGFGLGQAYLIHKHVTRGLWVDLPQGSATWSRAPVAGWIDCASADKKCLAILAGSLIVPIVGWLVPAYLFWLARQAHQRAVTEPVEASWLTSFGLGVLLIAKSGAMTAGRLVGSVKYGTLCL</sequence>
<dbReference type="Gene3D" id="3.90.550.10">
    <property type="entry name" value="Spore Coat Polysaccharide Biosynthesis Protein SpsA, Chain A"/>
    <property type="match status" value="1"/>
</dbReference>
<keyword evidence="4" id="KW-0472">Membrane</keyword>
<dbReference type="SUPFAM" id="SSF53448">
    <property type="entry name" value="Nucleotide-diphospho-sugar transferases"/>
    <property type="match status" value="1"/>
</dbReference>
<name>A0AA86N064_9BACT</name>
<dbReference type="RefSeq" id="WP_289268998.1">
    <property type="nucleotide sequence ID" value="NZ_OX365700.1"/>
</dbReference>
<protein>
    <submittedName>
        <fullName evidence="6">Glycosyltransferase</fullName>
    </submittedName>
</protein>
<dbReference type="KEGG" id="nti:DNFV4_02688"/>
<dbReference type="Proteomes" id="UP001179121">
    <property type="component" value="Chromosome"/>
</dbReference>
<dbReference type="InterPro" id="IPR029044">
    <property type="entry name" value="Nucleotide-diphossugar_trans"/>
</dbReference>
<keyword evidence="3" id="KW-0808">Transferase</keyword>
<dbReference type="PANTHER" id="PTHR43179">
    <property type="entry name" value="RHAMNOSYLTRANSFERASE WBBL"/>
    <property type="match status" value="1"/>
</dbReference>
<keyword evidence="4" id="KW-0812">Transmembrane</keyword>
<organism evidence="6 7">
    <name type="scientific">Nitrospira tepida</name>
    <dbReference type="NCBI Taxonomy" id="2973512"/>
    <lineage>
        <taxon>Bacteria</taxon>
        <taxon>Pseudomonadati</taxon>
        <taxon>Nitrospirota</taxon>
        <taxon>Nitrospiria</taxon>
        <taxon>Nitrospirales</taxon>
        <taxon>Nitrospiraceae</taxon>
        <taxon>Nitrospira</taxon>
    </lineage>
</organism>
<evidence type="ECO:0000313" key="6">
    <source>
        <dbReference type="EMBL" id="CAI4032259.1"/>
    </source>
</evidence>
<dbReference type="GO" id="GO:0016757">
    <property type="term" value="F:glycosyltransferase activity"/>
    <property type="evidence" value="ECO:0007669"/>
    <property type="project" value="UniProtKB-KW"/>
</dbReference>
<comment type="similarity">
    <text evidence="1">Belongs to the glycosyltransferase 2 family.</text>
</comment>
<reference evidence="6" key="1">
    <citation type="submission" date="2022-10" db="EMBL/GenBank/DDBJ databases">
        <authorList>
            <person name="Koch H."/>
        </authorList>
    </citation>
    <scope>NUCLEOTIDE SEQUENCE</scope>
    <source>
        <strain evidence="6">DNF</strain>
    </source>
</reference>
<evidence type="ECO:0000313" key="7">
    <source>
        <dbReference type="Proteomes" id="UP001179121"/>
    </source>
</evidence>
<dbReference type="Pfam" id="PF00535">
    <property type="entry name" value="Glycos_transf_2"/>
    <property type="match status" value="1"/>
</dbReference>
<keyword evidence="7" id="KW-1185">Reference proteome</keyword>
<dbReference type="EMBL" id="OX365700">
    <property type="protein sequence ID" value="CAI4032259.1"/>
    <property type="molecule type" value="Genomic_DNA"/>
</dbReference>
<dbReference type="AlphaFoldDB" id="A0AA86N064"/>
<accession>A0AA86N064</accession>
<evidence type="ECO:0000256" key="2">
    <source>
        <dbReference type="ARBA" id="ARBA00022676"/>
    </source>
</evidence>
<feature type="transmembrane region" description="Helical" evidence="4">
    <location>
        <begin position="271"/>
        <end position="293"/>
    </location>
</feature>
<dbReference type="PANTHER" id="PTHR43179:SF12">
    <property type="entry name" value="GALACTOFURANOSYLTRANSFERASE GLFT2"/>
    <property type="match status" value="1"/>
</dbReference>
<keyword evidence="4" id="KW-1133">Transmembrane helix</keyword>
<evidence type="ECO:0000259" key="5">
    <source>
        <dbReference type="Pfam" id="PF00535"/>
    </source>
</evidence>
<gene>
    <name evidence="6" type="ORF">DNFV4_02688</name>
</gene>
<proteinExistence type="inferred from homology"/>
<evidence type="ECO:0000256" key="4">
    <source>
        <dbReference type="SAM" id="Phobius"/>
    </source>
</evidence>
<feature type="domain" description="Glycosyltransferase 2-like" evidence="5">
    <location>
        <begin position="5"/>
        <end position="171"/>
    </location>
</feature>
<evidence type="ECO:0000256" key="3">
    <source>
        <dbReference type="ARBA" id="ARBA00022679"/>
    </source>
</evidence>
<keyword evidence="2" id="KW-0328">Glycosyltransferase</keyword>